<dbReference type="EMBL" id="CM020618">
    <property type="protein sequence ID" value="KAK1860757.1"/>
    <property type="molecule type" value="Genomic_DNA"/>
</dbReference>
<proteinExistence type="predicted"/>
<comment type="caution">
    <text evidence="1">The sequence shown here is derived from an EMBL/GenBank/DDBJ whole genome shotgun (WGS) entry which is preliminary data.</text>
</comment>
<evidence type="ECO:0000313" key="2">
    <source>
        <dbReference type="Proteomes" id="UP000798662"/>
    </source>
</evidence>
<protein>
    <submittedName>
        <fullName evidence="1">Uncharacterized protein</fullName>
    </submittedName>
</protein>
<dbReference type="Proteomes" id="UP000798662">
    <property type="component" value="Chromosome 1"/>
</dbReference>
<sequence>MAVGRKLREEFLVPWGVITSLDTPTRAALYTRLLGDDDGGASAAGVSPPASRWARRAFFLHAQHGLGNRLRALSAAGAYAVASGRVLVVVWEADAHVGARLEALLDTAAAPFVVTETWAPRYPFFNASAYDAAWRTIDAYSYMPADAAVGGVKQARIVDAPGQHIYLKSAYTLETSAPLHSADRETAYLRSLTPAAAVLAHTARCAARGVADRVGVHIRCLSVAAEGLPIDADREYTAAGVAATDAHRASSAAAAFVAEARRLRAADPTTQFFVAADDPAAAATFRAALGGDDDDGNGDGDAASGVVDGLWGDPPGGDAAAAPGTDRGEAAMVRAAADLYCLSATRSLLGSEWSAFTKTAVRLGGLPVRYAGADFGGVAAPAGAPPTGGVEGGGGGGAPPSTPPPSLPPATTPAAAAPAGGGGGGQQRPREGGGRGWRSPTGPPRYPPTLRRPPRRPPPRAANRRTEATADAAAAGGRRTANARRSHSKAKTKNWEAPAAPPCPPPPPPQPPPPPPPGGRPPPPPPPPPCPDRIRHCTESALASAGWRPLF</sequence>
<gene>
    <name evidence="1" type="ORF">I4F81_003345</name>
</gene>
<reference evidence="1" key="1">
    <citation type="submission" date="2019-11" db="EMBL/GenBank/DDBJ databases">
        <title>Nori genome reveals adaptations in red seaweeds to the harsh intertidal environment.</title>
        <authorList>
            <person name="Wang D."/>
            <person name="Mao Y."/>
        </authorList>
    </citation>
    <scope>NUCLEOTIDE SEQUENCE</scope>
    <source>
        <tissue evidence="1">Gametophyte</tissue>
    </source>
</reference>
<evidence type="ECO:0000313" key="1">
    <source>
        <dbReference type="EMBL" id="KAK1860757.1"/>
    </source>
</evidence>
<keyword evidence="2" id="KW-1185">Reference proteome</keyword>
<organism evidence="1 2">
    <name type="scientific">Pyropia yezoensis</name>
    <name type="common">Susabi-nori</name>
    <name type="synonym">Porphyra yezoensis</name>
    <dbReference type="NCBI Taxonomy" id="2788"/>
    <lineage>
        <taxon>Eukaryota</taxon>
        <taxon>Rhodophyta</taxon>
        <taxon>Bangiophyceae</taxon>
        <taxon>Bangiales</taxon>
        <taxon>Bangiaceae</taxon>
        <taxon>Pyropia</taxon>
    </lineage>
</organism>
<name>A0ACC3BTC1_PYRYE</name>
<accession>A0ACC3BTC1</accession>